<dbReference type="PANTHER" id="PTHR30028:SF0">
    <property type="entry name" value="PROTEIN ALUMINUM SENSITIVE 3"/>
    <property type="match status" value="1"/>
</dbReference>
<organism evidence="7 8">
    <name type="scientific">Pseudoalteromonas rubra</name>
    <dbReference type="NCBI Taxonomy" id="43658"/>
    <lineage>
        <taxon>Bacteria</taxon>
        <taxon>Pseudomonadati</taxon>
        <taxon>Pseudomonadota</taxon>
        <taxon>Gammaproteobacteria</taxon>
        <taxon>Alteromonadales</taxon>
        <taxon>Pseudoalteromonadaceae</taxon>
        <taxon>Pseudoalteromonas</taxon>
    </lineage>
</organism>
<feature type="transmembrane region" description="Helical" evidence="6">
    <location>
        <begin position="127"/>
        <end position="147"/>
    </location>
</feature>
<comment type="caution">
    <text evidence="7">The sequence shown here is derived from an EMBL/GenBank/DDBJ whole genome shotgun (WGS) entry which is preliminary data.</text>
</comment>
<dbReference type="GO" id="GO:0005886">
    <property type="term" value="C:plasma membrane"/>
    <property type="evidence" value="ECO:0007669"/>
    <property type="project" value="TreeGrafter"/>
</dbReference>
<evidence type="ECO:0000256" key="6">
    <source>
        <dbReference type="SAM" id="Phobius"/>
    </source>
</evidence>
<evidence type="ECO:0000256" key="2">
    <source>
        <dbReference type="ARBA" id="ARBA00005268"/>
    </source>
</evidence>
<feature type="transmembrane region" description="Helical" evidence="6">
    <location>
        <begin position="95"/>
        <end position="115"/>
    </location>
</feature>
<evidence type="ECO:0000256" key="3">
    <source>
        <dbReference type="ARBA" id="ARBA00022692"/>
    </source>
</evidence>
<name>A0A0L0EVE3_9GAMM</name>
<feature type="transmembrane region" description="Helical" evidence="6">
    <location>
        <begin position="41"/>
        <end position="59"/>
    </location>
</feature>
<dbReference type="Proteomes" id="UP000036850">
    <property type="component" value="Unassembled WGS sequence"/>
</dbReference>
<evidence type="ECO:0000256" key="4">
    <source>
        <dbReference type="ARBA" id="ARBA00022989"/>
    </source>
</evidence>
<dbReference type="Pfam" id="PF03649">
    <property type="entry name" value="UPF0014"/>
    <property type="match status" value="1"/>
</dbReference>
<dbReference type="InterPro" id="IPR005226">
    <property type="entry name" value="UPF0014_fam"/>
</dbReference>
<feature type="transmembrane region" description="Helical" evidence="6">
    <location>
        <begin position="65"/>
        <end position="83"/>
    </location>
</feature>
<keyword evidence="4 6" id="KW-1133">Transmembrane helix</keyword>
<evidence type="ECO:0000313" key="7">
    <source>
        <dbReference type="EMBL" id="KNC68411.1"/>
    </source>
</evidence>
<sequence length="274" mass="30192">MQQVIDIQWWQLGLFSLTLLLPFTINALYQLKIGQEAVVGLIRMVLQLLLVGLYLEYLFTLNNLWVNLAWLLVMLLIGSSAIISKARLPRRPLFLAVFTGLCAGLLPLLSFITVVVVQPTPYYHAQYLIPLAGMLLGNSLNANIVCLQHFFDAFKTRWSEYEAALSLGAPVRAATLPFVQNALQKALAPILATMATTGLVSLPGMMTGQILGGASPMVAIKYQVMIMIAVWVMMSVSITMCLFIAVRNVISPHGRLHSECLGLKANKHRTSLDP</sequence>
<dbReference type="EMBL" id="LFZX01000024">
    <property type="protein sequence ID" value="KNC68411.1"/>
    <property type="molecule type" value="Genomic_DNA"/>
</dbReference>
<gene>
    <name evidence="7" type="ORF">AC626_05010</name>
</gene>
<keyword evidence="5 6" id="KW-0472">Membrane</keyword>
<reference evidence="8" key="1">
    <citation type="submission" date="2015-07" db="EMBL/GenBank/DDBJ databases">
        <title>Draft genome sequence of a Pseudoalteromonas rubra strain, OCN096, isolated from Kaneohe Bay, Oahu, Hawaii.</title>
        <authorList>
            <person name="Beurmann S."/>
            <person name="Ushijima B."/>
            <person name="Belcaid M."/>
            <person name="Callahan S.M."/>
            <person name="Aeby G.S."/>
        </authorList>
    </citation>
    <scope>NUCLEOTIDE SEQUENCE [LARGE SCALE GENOMIC DNA]</scope>
    <source>
        <strain evidence="8">OCN096</strain>
    </source>
</reference>
<feature type="transmembrane region" description="Helical" evidence="6">
    <location>
        <begin position="186"/>
        <end position="204"/>
    </location>
</feature>
<protein>
    <submittedName>
        <fullName evidence="7">ABC transporter permease</fullName>
    </submittedName>
</protein>
<feature type="transmembrane region" description="Helical" evidence="6">
    <location>
        <begin position="12"/>
        <end position="29"/>
    </location>
</feature>
<comment type="subcellular location">
    <subcellularLocation>
        <location evidence="1">Membrane</location>
        <topology evidence="1">Multi-pass membrane protein</topology>
    </subcellularLocation>
</comment>
<evidence type="ECO:0000256" key="1">
    <source>
        <dbReference type="ARBA" id="ARBA00004141"/>
    </source>
</evidence>
<evidence type="ECO:0000313" key="8">
    <source>
        <dbReference type="Proteomes" id="UP000036850"/>
    </source>
</evidence>
<evidence type="ECO:0000256" key="5">
    <source>
        <dbReference type="ARBA" id="ARBA00023136"/>
    </source>
</evidence>
<dbReference type="AlphaFoldDB" id="A0A0L0EVE3"/>
<dbReference type="OrthoDB" id="9791807at2"/>
<comment type="similarity">
    <text evidence="2">Belongs to the UPF0014 family.</text>
</comment>
<accession>A0A0L0EVE3</accession>
<dbReference type="PATRIC" id="fig|43658.6.peg.5470"/>
<keyword evidence="3 6" id="KW-0812">Transmembrane</keyword>
<proteinExistence type="inferred from homology"/>
<dbReference type="PANTHER" id="PTHR30028">
    <property type="entry name" value="UPF0014 INNER MEMBRANE PROTEIN YBBM-RELATED"/>
    <property type="match status" value="1"/>
</dbReference>
<feature type="transmembrane region" description="Helical" evidence="6">
    <location>
        <begin position="224"/>
        <end position="246"/>
    </location>
</feature>